<dbReference type="PANTHER" id="PTHR41533:SF2">
    <property type="entry name" value="BLR7131 PROTEIN"/>
    <property type="match status" value="1"/>
</dbReference>
<dbReference type="Gene3D" id="2.40.440.10">
    <property type="entry name" value="L,D-transpeptidase catalytic domain-like"/>
    <property type="match status" value="1"/>
</dbReference>
<dbReference type="AlphaFoldDB" id="A0A1Y0D7W0"/>
<dbReference type="GO" id="GO:0016740">
    <property type="term" value="F:transferase activity"/>
    <property type="evidence" value="ECO:0007669"/>
    <property type="project" value="UniProtKB-KW"/>
</dbReference>
<proteinExistence type="inferred from homology"/>
<name>A0A1Y0D7W0_9GAMM</name>
<dbReference type="UniPathway" id="UPA00219"/>
<evidence type="ECO:0000313" key="11">
    <source>
        <dbReference type="Proteomes" id="UP000243937"/>
    </source>
</evidence>
<feature type="domain" description="L,D-TPase catalytic" evidence="9">
    <location>
        <begin position="228"/>
        <end position="414"/>
    </location>
</feature>
<keyword evidence="4 7" id="KW-0133">Cell shape</keyword>
<dbReference type="SUPFAM" id="SSF141523">
    <property type="entry name" value="L,D-transpeptidase catalytic domain-like"/>
    <property type="match status" value="1"/>
</dbReference>
<dbReference type="InterPro" id="IPR038063">
    <property type="entry name" value="Transpep_catalytic_dom"/>
</dbReference>
<evidence type="ECO:0000256" key="6">
    <source>
        <dbReference type="ARBA" id="ARBA00023316"/>
    </source>
</evidence>
<dbReference type="EMBL" id="CP021377">
    <property type="protein sequence ID" value="ART83640.1"/>
    <property type="molecule type" value="Genomic_DNA"/>
</dbReference>
<reference evidence="10 11" key="1">
    <citation type="journal article" date="2014" name="Int. J. Syst. Evol. Microbiol.">
        <title>Oceanisphaera profunda sp. nov., a marine bacterium isolated from deep-sea sediment, and emended description of the genus Oceanisphaera.</title>
        <authorList>
            <person name="Xu Z."/>
            <person name="Zhang X.Y."/>
            <person name="Su H.N."/>
            <person name="Yu Z.C."/>
            <person name="Liu C."/>
            <person name="Li H."/>
            <person name="Chen X.L."/>
            <person name="Song X.Y."/>
            <person name="Xie B.B."/>
            <person name="Qin Q.L."/>
            <person name="Zhou B.C."/>
            <person name="Shi M."/>
            <person name="Huang Y."/>
            <person name="Zhang Y.Z."/>
        </authorList>
    </citation>
    <scope>NUCLEOTIDE SEQUENCE [LARGE SCALE GENOMIC DNA]</scope>
    <source>
        <strain evidence="10 11">SM1222</strain>
    </source>
</reference>
<evidence type="ECO:0000256" key="3">
    <source>
        <dbReference type="ARBA" id="ARBA00022679"/>
    </source>
</evidence>
<dbReference type="InterPro" id="IPR052905">
    <property type="entry name" value="LD-transpeptidase_YkuD-like"/>
</dbReference>
<evidence type="ECO:0000256" key="5">
    <source>
        <dbReference type="ARBA" id="ARBA00022984"/>
    </source>
</evidence>
<accession>A0A1Y0D7W0</accession>
<dbReference type="RefSeq" id="WP_087038319.1">
    <property type="nucleotide sequence ID" value="NZ_CP021377.1"/>
</dbReference>
<evidence type="ECO:0000256" key="1">
    <source>
        <dbReference type="ARBA" id="ARBA00004752"/>
    </source>
</evidence>
<protein>
    <submittedName>
        <fullName evidence="10">Murein L,D-transpeptidase</fullName>
    </submittedName>
</protein>
<dbReference type="Pfam" id="PF01471">
    <property type="entry name" value="PG_binding_1"/>
    <property type="match status" value="1"/>
</dbReference>
<feature type="active site" description="Nucleophile" evidence="7">
    <location>
        <position position="377"/>
    </location>
</feature>
<dbReference type="Pfam" id="PF03734">
    <property type="entry name" value="YkuD"/>
    <property type="match status" value="1"/>
</dbReference>
<dbReference type="GO" id="GO:0004180">
    <property type="term" value="F:carboxypeptidase activity"/>
    <property type="evidence" value="ECO:0007669"/>
    <property type="project" value="UniProtKB-ARBA"/>
</dbReference>
<keyword evidence="5 7" id="KW-0573">Peptidoglycan synthesis</keyword>
<dbReference type="KEGG" id="opf:CBP31_14205"/>
<dbReference type="InterPro" id="IPR005490">
    <property type="entry name" value="LD_TPept_cat_dom"/>
</dbReference>
<keyword evidence="8" id="KW-0732">Signal</keyword>
<evidence type="ECO:0000256" key="7">
    <source>
        <dbReference type="PROSITE-ProRule" id="PRU01373"/>
    </source>
</evidence>
<gene>
    <name evidence="10" type="ORF">CBP31_14205</name>
</gene>
<comment type="pathway">
    <text evidence="1 7">Cell wall biogenesis; peptidoglycan biosynthesis.</text>
</comment>
<dbReference type="GO" id="GO:0008360">
    <property type="term" value="P:regulation of cell shape"/>
    <property type="evidence" value="ECO:0007669"/>
    <property type="project" value="UniProtKB-UniRule"/>
</dbReference>
<evidence type="ECO:0000256" key="2">
    <source>
        <dbReference type="ARBA" id="ARBA00005992"/>
    </source>
</evidence>
<feature type="chain" id="PRO_5012440285" evidence="8">
    <location>
        <begin position="18"/>
        <end position="467"/>
    </location>
</feature>
<keyword evidence="3" id="KW-0808">Transferase</keyword>
<dbReference type="GO" id="GO:0009252">
    <property type="term" value="P:peptidoglycan biosynthetic process"/>
    <property type="evidence" value="ECO:0007669"/>
    <property type="project" value="UniProtKB-UniPathway"/>
</dbReference>
<dbReference type="InterPro" id="IPR002477">
    <property type="entry name" value="Peptidoglycan-bd-like"/>
</dbReference>
<keyword evidence="6 7" id="KW-0961">Cell wall biogenesis/degradation</keyword>
<feature type="active site" description="Proton donor/acceptor" evidence="7">
    <location>
        <position position="358"/>
    </location>
</feature>
<sequence length="467" mass="52499">MWHLLVLLLVLSSPLQAAERMWWHNGDNELNQAGQQLVDLLLPEPAALAVLSPVERDAWLTREWRQVLAARASFSQFTLPAEQSSAAFDQAQQQGELGDYLRRQQPDYPAYLQLKRHYHALANAPAMVPLPAGPEVRVGERDRAIPALRQRLTALGYSLAAPRGRADALDHQLSERLTALQQAHGLDANGRLTAATRAIVNRTPNELRTELRHNLRRWLVLPPTAPAQYLLVNIPAYRLTLFNASGASLNMKVIVGRPDWPTPELGTYIKALKVNPDWTPTANIIREDLLPVQLQDRGFLGRNGFGVWLPGESGRRDPATINWHQPPAGLRLVQAPGPDNALGRLKFEMNNPFDIYLHDTPDKQLFGESRLALSHGCVRLAEADRLAQSLGWSLPEYQHTRTLPAHQPTPLFMMYFTAWVDESGQLQFAEDIYRKNSERKNDEHFKGEHNKGVSLISGATIEREKPV</sequence>
<evidence type="ECO:0000313" key="10">
    <source>
        <dbReference type="EMBL" id="ART83640.1"/>
    </source>
</evidence>
<dbReference type="SUPFAM" id="SSF47090">
    <property type="entry name" value="PGBD-like"/>
    <property type="match status" value="1"/>
</dbReference>
<dbReference type="Gene3D" id="1.10.101.10">
    <property type="entry name" value="PGBD-like superfamily/PGBD"/>
    <property type="match status" value="1"/>
</dbReference>
<dbReference type="Proteomes" id="UP000243937">
    <property type="component" value="Chromosome"/>
</dbReference>
<dbReference type="PROSITE" id="PS52029">
    <property type="entry name" value="LD_TPASE"/>
    <property type="match status" value="1"/>
</dbReference>
<dbReference type="GO" id="GO:0071555">
    <property type="term" value="P:cell wall organization"/>
    <property type="evidence" value="ECO:0007669"/>
    <property type="project" value="UniProtKB-UniRule"/>
</dbReference>
<evidence type="ECO:0000256" key="8">
    <source>
        <dbReference type="SAM" id="SignalP"/>
    </source>
</evidence>
<keyword evidence="11" id="KW-1185">Reference proteome</keyword>
<dbReference type="OrthoDB" id="9778545at2"/>
<dbReference type="InterPro" id="IPR036365">
    <property type="entry name" value="PGBD-like_sf"/>
</dbReference>
<feature type="signal peptide" evidence="8">
    <location>
        <begin position="1"/>
        <end position="17"/>
    </location>
</feature>
<evidence type="ECO:0000259" key="9">
    <source>
        <dbReference type="PROSITE" id="PS52029"/>
    </source>
</evidence>
<dbReference type="PANTHER" id="PTHR41533">
    <property type="entry name" value="L,D-TRANSPEPTIDASE HI_1667-RELATED"/>
    <property type="match status" value="1"/>
</dbReference>
<dbReference type="InterPro" id="IPR036366">
    <property type="entry name" value="PGBDSf"/>
</dbReference>
<comment type="similarity">
    <text evidence="2">Belongs to the YkuD family.</text>
</comment>
<evidence type="ECO:0000256" key="4">
    <source>
        <dbReference type="ARBA" id="ARBA00022960"/>
    </source>
</evidence>
<dbReference type="CDD" id="cd16913">
    <property type="entry name" value="YkuD_like"/>
    <property type="match status" value="1"/>
</dbReference>
<organism evidence="10 11">
    <name type="scientific">Oceanisphaera profunda</name>
    <dbReference type="NCBI Taxonomy" id="1416627"/>
    <lineage>
        <taxon>Bacteria</taxon>
        <taxon>Pseudomonadati</taxon>
        <taxon>Pseudomonadota</taxon>
        <taxon>Gammaproteobacteria</taxon>
        <taxon>Aeromonadales</taxon>
        <taxon>Aeromonadaceae</taxon>
        <taxon>Oceanisphaera</taxon>
    </lineage>
</organism>